<gene>
    <name evidence="8" type="ORF">LSH36_119g02017</name>
</gene>
<sequence>MQEKQTEPSDSEPPPPYEASMHPEMQPMFQKELYYPPPGETVFISHSHPVIQQPATYNMGQSTYVIVAPNQGLENPPPTHLTLAIFVTLCCCWPIGIFAILRASSCKNAIGRSDQQEANRFSKEAKILSLWALGVGMAFNMMSLALFVTVYALFIIPSWGM</sequence>
<dbReference type="InterPro" id="IPR007593">
    <property type="entry name" value="CD225/Dispanin_fam"/>
</dbReference>
<evidence type="ECO:0000256" key="3">
    <source>
        <dbReference type="ARBA" id="ARBA00022692"/>
    </source>
</evidence>
<evidence type="ECO:0000256" key="1">
    <source>
        <dbReference type="ARBA" id="ARBA00004370"/>
    </source>
</evidence>
<comment type="subcellular location">
    <subcellularLocation>
        <location evidence="1">Membrane</location>
    </subcellularLocation>
</comment>
<reference evidence="8" key="1">
    <citation type="journal article" date="2023" name="Mol. Biol. Evol.">
        <title>Third-Generation Sequencing Reveals the Adaptive Role of the Epigenome in Three Deep-Sea Polychaetes.</title>
        <authorList>
            <person name="Perez M."/>
            <person name="Aroh O."/>
            <person name="Sun Y."/>
            <person name="Lan Y."/>
            <person name="Juniper S.K."/>
            <person name="Young C.R."/>
            <person name="Angers B."/>
            <person name="Qian P.Y."/>
        </authorList>
    </citation>
    <scope>NUCLEOTIDE SEQUENCE</scope>
    <source>
        <strain evidence="8">P08H-3</strain>
    </source>
</reference>
<keyword evidence="3 7" id="KW-0812">Transmembrane</keyword>
<evidence type="ECO:0000256" key="7">
    <source>
        <dbReference type="SAM" id="Phobius"/>
    </source>
</evidence>
<feature type="region of interest" description="Disordered" evidence="6">
    <location>
        <begin position="1"/>
        <end position="22"/>
    </location>
</feature>
<evidence type="ECO:0000256" key="2">
    <source>
        <dbReference type="ARBA" id="ARBA00006843"/>
    </source>
</evidence>
<dbReference type="PANTHER" id="PTHR14948:SF25">
    <property type="entry name" value="DUF4190 DOMAIN-CONTAINING PROTEIN"/>
    <property type="match status" value="1"/>
</dbReference>
<organism evidence="8 9">
    <name type="scientific">Paralvinella palmiformis</name>
    <dbReference type="NCBI Taxonomy" id="53620"/>
    <lineage>
        <taxon>Eukaryota</taxon>
        <taxon>Metazoa</taxon>
        <taxon>Spiralia</taxon>
        <taxon>Lophotrochozoa</taxon>
        <taxon>Annelida</taxon>
        <taxon>Polychaeta</taxon>
        <taxon>Sedentaria</taxon>
        <taxon>Canalipalpata</taxon>
        <taxon>Terebellida</taxon>
        <taxon>Terebelliformia</taxon>
        <taxon>Alvinellidae</taxon>
        <taxon>Paralvinella</taxon>
    </lineage>
</organism>
<keyword evidence="9" id="KW-1185">Reference proteome</keyword>
<name>A0AAD9JXN4_9ANNE</name>
<accession>A0AAD9JXN4</accession>
<dbReference type="Proteomes" id="UP001208570">
    <property type="component" value="Unassembled WGS sequence"/>
</dbReference>
<dbReference type="PANTHER" id="PTHR14948">
    <property type="entry name" value="NG5"/>
    <property type="match status" value="1"/>
</dbReference>
<dbReference type="Pfam" id="PF04505">
    <property type="entry name" value="CD225"/>
    <property type="match status" value="1"/>
</dbReference>
<evidence type="ECO:0000256" key="5">
    <source>
        <dbReference type="ARBA" id="ARBA00023136"/>
    </source>
</evidence>
<protein>
    <submittedName>
        <fullName evidence="8">Uncharacterized protein</fullName>
    </submittedName>
</protein>
<dbReference type="GO" id="GO:0016020">
    <property type="term" value="C:membrane"/>
    <property type="evidence" value="ECO:0007669"/>
    <property type="project" value="UniProtKB-SubCell"/>
</dbReference>
<evidence type="ECO:0000313" key="9">
    <source>
        <dbReference type="Proteomes" id="UP001208570"/>
    </source>
</evidence>
<dbReference type="InterPro" id="IPR051423">
    <property type="entry name" value="CD225/Dispanin"/>
</dbReference>
<evidence type="ECO:0000313" key="8">
    <source>
        <dbReference type="EMBL" id="KAK2161262.1"/>
    </source>
</evidence>
<keyword evidence="4 7" id="KW-1133">Transmembrane helix</keyword>
<feature type="transmembrane region" description="Helical" evidence="7">
    <location>
        <begin position="81"/>
        <end position="101"/>
    </location>
</feature>
<dbReference type="AlphaFoldDB" id="A0AAD9JXN4"/>
<evidence type="ECO:0000256" key="4">
    <source>
        <dbReference type="ARBA" id="ARBA00022989"/>
    </source>
</evidence>
<comment type="caution">
    <text evidence="8">The sequence shown here is derived from an EMBL/GenBank/DDBJ whole genome shotgun (WGS) entry which is preliminary data.</text>
</comment>
<comment type="similarity">
    <text evidence="2">Belongs to the CD225/Dispanin family.</text>
</comment>
<feature type="transmembrane region" description="Helical" evidence="7">
    <location>
        <begin position="130"/>
        <end position="156"/>
    </location>
</feature>
<dbReference type="EMBL" id="JAODUP010000119">
    <property type="protein sequence ID" value="KAK2161262.1"/>
    <property type="molecule type" value="Genomic_DNA"/>
</dbReference>
<proteinExistence type="inferred from homology"/>
<keyword evidence="5 7" id="KW-0472">Membrane</keyword>
<evidence type="ECO:0000256" key="6">
    <source>
        <dbReference type="SAM" id="MobiDB-lite"/>
    </source>
</evidence>